<protein>
    <recommendedName>
        <fullName evidence="4">Succinate dehydrogenase cytochrome b556 subunit</fullName>
    </recommendedName>
</protein>
<dbReference type="PANTHER" id="PTHR10978:SF5">
    <property type="entry name" value="SUCCINATE DEHYDROGENASE CYTOCHROME B560 SUBUNIT, MITOCHONDRIAL"/>
    <property type="match status" value="1"/>
</dbReference>
<dbReference type="Gene3D" id="1.20.1300.10">
    <property type="entry name" value="Fumarate reductase/succinate dehydrogenase, transmembrane subunit"/>
    <property type="match status" value="1"/>
</dbReference>
<comment type="subunit">
    <text evidence="11">Part of an enzyme complex containing four subunits: a flavoprotein, an iron-sulfur protein, plus two membrane-anchoring proteins, SdhC and SdhD. The complex can form homotrimers.</text>
</comment>
<dbReference type="GO" id="GO:0016020">
    <property type="term" value="C:membrane"/>
    <property type="evidence" value="ECO:0007669"/>
    <property type="project" value="UniProtKB-SubCell"/>
</dbReference>
<gene>
    <name evidence="14" type="primary">sdhC</name>
    <name evidence="14" type="ORF">CV103_12820</name>
</gene>
<comment type="similarity">
    <text evidence="3">Belongs to the cytochrome b560 family.</text>
</comment>
<dbReference type="Proteomes" id="UP000241206">
    <property type="component" value="Unassembled WGS sequence"/>
</dbReference>
<sequence length="143" mass="15725">MSRNAARPLSPHLTIWRWGPHMLVSILHRATGTALAIGGGILFAWWLAAAASGPDYYESFRYYAVQAEAGDTLGCIVNVLARIVAIGLTWSFFQHLFSGLRHFVLDTGAGYELKTNRMWSILTIVGSITFTALIWGCILLARG</sequence>
<dbReference type="SUPFAM" id="SSF81343">
    <property type="entry name" value="Fumarate reductase respiratory complex transmembrane subunits"/>
    <property type="match status" value="1"/>
</dbReference>
<evidence type="ECO:0000256" key="8">
    <source>
        <dbReference type="ARBA" id="ARBA00022989"/>
    </source>
</evidence>
<dbReference type="InterPro" id="IPR034804">
    <property type="entry name" value="SQR/QFR_C/D"/>
</dbReference>
<dbReference type="CDD" id="cd03499">
    <property type="entry name" value="SQR_TypeC_SdhC"/>
    <property type="match status" value="1"/>
</dbReference>
<evidence type="ECO:0000256" key="10">
    <source>
        <dbReference type="ARBA" id="ARBA00023136"/>
    </source>
</evidence>
<dbReference type="GO" id="GO:0046872">
    <property type="term" value="F:metal ion binding"/>
    <property type="evidence" value="ECO:0007669"/>
    <property type="project" value="UniProtKB-KW"/>
</dbReference>
<evidence type="ECO:0000256" key="1">
    <source>
        <dbReference type="ARBA" id="ARBA00004050"/>
    </source>
</evidence>
<keyword evidence="8 13" id="KW-1133">Transmembrane helix</keyword>
<keyword evidence="7 12" id="KW-0479">Metal-binding</keyword>
<name>A0A2T4HW66_9SPHN</name>
<dbReference type="PROSITE" id="PS01000">
    <property type="entry name" value="SDH_CYT_1"/>
    <property type="match status" value="1"/>
</dbReference>
<dbReference type="InterPro" id="IPR018495">
    <property type="entry name" value="Succ_DH_cyt_bsu_CS"/>
</dbReference>
<evidence type="ECO:0000313" key="14">
    <source>
        <dbReference type="EMBL" id="PTD20041.1"/>
    </source>
</evidence>
<comment type="cofactor">
    <cofactor evidence="12">
        <name>heme</name>
        <dbReference type="ChEBI" id="CHEBI:30413"/>
    </cofactor>
    <text evidence="12">The heme is bound between the two transmembrane subunits.</text>
</comment>
<keyword evidence="5 12" id="KW-0349">Heme</keyword>
<comment type="caution">
    <text evidence="14">The sequence shown here is derived from an EMBL/GenBank/DDBJ whole genome shotgun (WGS) entry which is preliminary data.</text>
</comment>
<dbReference type="NCBIfam" id="TIGR02970">
    <property type="entry name" value="succ_dehyd_cytB"/>
    <property type="match status" value="1"/>
</dbReference>
<evidence type="ECO:0000256" key="11">
    <source>
        <dbReference type="ARBA" id="ARBA00025912"/>
    </source>
</evidence>
<dbReference type="RefSeq" id="WP_041864783.1">
    <property type="nucleotide sequence ID" value="NZ_PHHF01000049.1"/>
</dbReference>
<comment type="function">
    <text evidence="1">Membrane-anchoring subunit of succinate dehydrogenase (SDH).</text>
</comment>
<dbReference type="GO" id="GO:0006099">
    <property type="term" value="P:tricarboxylic acid cycle"/>
    <property type="evidence" value="ECO:0007669"/>
    <property type="project" value="InterPro"/>
</dbReference>
<evidence type="ECO:0000256" key="6">
    <source>
        <dbReference type="ARBA" id="ARBA00022692"/>
    </source>
</evidence>
<dbReference type="AlphaFoldDB" id="A0A2T4HW66"/>
<evidence type="ECO:0000256" key="4">
    <source>
        <dbReference type="ARBA" id="ARBA00020076"/>
    </source>
</evidence>
<dbReference type="Pfam" id="PF01127">
    <property type="entry name" value="Sdh_cyt"/>
    <property type="match status" value="1"/>
</dbReference>
<accession>A0A2T4HW66</accession>
<evidence type="ECO:0000256" key="5">
    <source>
        <dbReference type="ARBA" id="ARBA00022617"/>
    </source>
</evidence>
<comment type="subcellular location">
    <subcellularLocation>
        <location evidence="2">Membrane</location>
        <topology evidence="2">Multi-pass membrane protein</topology>
    </subcellularLocation>
</comment>
<feature type="transmembrane region" description="Helical" evidence="13">
    <location>
        <begin position="118"/>
        <end position="141"/>
    </location>
</feature>
<dbReference type="EMBL" id="PHHF01000049">
    <property type="protein sequence ID" value="PTD20041.1"/>
    <property type="molecule type" value="Genomic_DNA"/>
</dbReference>
<evidence type="ECO:0000313" key="15">
    <source>
        <dbReference type="Proteomes" id="UP000241206"/>
    </source>
</evidence>
<keyword evidence="6 13" id="KW-0812">Transmembrane</keyword>
<feature type="binding site" description="axial binding residue" evidence="12">
    <location>
        <position position="95"/>
    </location>
    <ligand>
        <name>heme</name>
        <dbReference type="ChEBI" id="CHEBI:30413"/>
        <note>ligand shared with second transmembrane subunit</note>
    </ligand>
    <ligandPart>
        <name>Fe</name>
        <dbReference type="ChEBI" id="CHEBI:18248"/>
    </ligandPart>
</feature>
<feature type="transmembrane region" description="Helical" evidence="13">
    <location>
        <begin position="72"/>
        <end position="93"/>
    </location>
</feature>
<evidence type="ECO:0000256" key="3">
    <source>
        <dbReference type="ARBA" id="ARBA00007244"/>
    </source>
</evidence>
<feature type="transmembrane region" description="Helical" evidence="13">
    <location>
        <begin position="26"/>
        <end position="51"/>
    </location>
</feature>
<proteinExistence type="inferred from homology"/>
<organism evidence="14 15">
    <name type="scientific">Edaphosphingomonas fennica</name>
    <dbReference type="NCBI Taxonomy" id="114404"/>
    <lineage>
        <taxon>Bacteria</taxon>
        <taxon>Pseudomonadati</taxon>
        <taxon>Pseudomonadota</taxon>
        <taxon>Alphaproteobacteria</taxon>
        <taxon>Sphingomonadales</taxon>
        <taxon>Rhizorhabdaceae</taxon>
        <taxon>Edaphosphingomonas</taxon>
    </lineage>
</organism>
<dbReference type="PANTHER" id="PTHR10978">
    <property type="entry name" value="SUCCINATE DEHYDROGENASE CYTOCHROME B560 SUBUNIT"/>
    <property type="match status" value="1"/>
</dbReference>
<evidence type="ECO:0000256" key="12">
    <source>
        <dbReference type="PIRSR" id="PIRSR000178-1"/>
    </source>
</evidence>
<dbReference type="InterPro" id="IPR000701">
    <property type="entry name" value="SuccDH_FuR_B_TM-su"/>
</dbReference>
<dbReference type="InterPro" id="IPR014314">
    <property type="entry name" value="Succ_DH_cytb556"/>
</dbReference>
<dbReference type="GO" id="GO:0009055">
    <property type="term" value="F:electron transfer activity"/>
    <property type="evidence" value="ECO:0007669"/>
    <property type="project" value="InterPro"/>
</dbReference>
<evidence type="ECO:0000256" key="2">
    <source>
        <dbReference type="ARBA" id="ARBA00004141"/>
    </source>
</evidence>
<evidence type="ECO:0000256" key="9">
    <source>
        <dbReference type="ARBA" id="ARBA00023004"/>
    </source>
</evidence>
<evidence type="ECO:0000256" key="13">
    <source>
        <dbReference type="SAM" id="Phobius"/>
    </source>
</evidence>
<dbReference type="PIRSF" id="PIRSF000178">
    <property type="entry name" value="SDH_cyt_b560"/>
    <property type="match status" value="1"/>
</dbReference>
<keyword evidence="10 13" id="KW-0472">Membrane</keyword>
<keyword evidence="15" id="KW-1185">Reference proteome</keyword>
<reference evidence="14 15" key="1">
    <citation type="submission" date="2017-11" db="EMBL/GenBank/DDBJ databases">
        <title>Sphingomonas oleivorans sp. nov., isolated from oil-contaminated soil.</title>
        <authorList>
            <person name="Wang L."/>
            <person name="Chen L."/>
        </authorList>
    </citation>
    <scope>NUCLEOTIDE SEQUENCE [LARGE SCALE GENOMIC DNA]</scope>
    <source>
        <strain evidence="14 15">K101</strain>
    </source>
</reference>
<evidence type="ECO:0000256" key="7">
    <source>
        <dbReference type="ARBA" id="ARBA00022723"/>
    </source>
</evidence>
<keyword evidence="9 12" id="KW-0408">Iron</keyword>